<evidence type="ECO:0000313" key="2">
    <source>
        <dbReference type="Proteomes" id="UP000011885"/>
    </source>
</evidence>
<dbReference type="EMBL" id="ANOH01000338">
    <property type="protein sequence ID" value="EMI53649.1"/>
    <property type="molecule type" value="Genomic_DNA"/>
</dbReference>
<protein>
    <submittedName>
        <fullName evidence="1">Uncharacterized protein</fullName>
    </submittedName>
</protein>
<dbReference type="PATRIC" id="fig|1263870.3.peg.5200"/>
<dbReference type="Proteomes" id="UP000011885">
    <property type="component" value="Unassembled WGS sequence"/>
</dbReference>
<proteinExistence type="predicted"/>
<keyword evidence="2" id="KW-1185">Reference proteome</keyword>
<gene>
    <name evidence="1" type="ORF">RSSM_04916</name>
</gene>
<evidence type="ECO:0000313" key="1">
    <source>
        <dbReference type="EMBL" id="EMI53649.1"/>
    </source>
</evidence>
<name>M5TX89_9BACT</name>
<comment type="caution">
    <text evidence="1">The sequence shown here is derived from an EMBL/GenBank/DDBJ whole genome shotgun (WGS) entry which is preliminary data.</text>
</comment>
<reference evidence="1 2" key="1">
    <citation type="journal article" date="2013" name="Mar. Genomics">
        <title>Expression of sulfatases in Rhodopirellula baltica and the diversity of sulfatases in the genus Rhodopirellula.</title>
        <authorList>
            <person name="Wegner C.E."/>
            <person name="Richter-Heitmann T."/>
            <person name="Klindworth A."/>
            <person name="Klockow C."/>
            <person name="Richter M."/>
            <person name="Achstetter T."/>
            <person name="Glockner F.O."/>
            <person name="Harder J."/>
        </authorList>
    </citation>
    <scope>NUCLEOTIDE SEQUENCE [LARGE SCALE GENOMIC DNA]</scope>
    <source>
        <strain evidence="1 2">SM41</strain>
    </source>
</reference>
<accession>M5TX89</accession>
<dbReference type="AlphaFoldDB" id="M5TX89"/>
<sequence length="40" mass="4398">MLFGSRPTRQAFDSAGFLTRQAFSLERVADCDFAATLRGS</sequence>
<organism evidence="1 2">
    <name type="scientific">Rhodopirellula sallentina SM41</name>
    <dbReference type="NCBI Taxonomy" id="1263870"/>
    <lineage>
        <taxon>Bacteria</taxon>
        <taxon>Pseudomonadati</taxon>
        <taxon>Planctomycetota</taxon>
        <taxon>Planctomycetia</taxon>
        <taxon>Pirellulales</taxon>
        <taxon>Pirellulaceae</taxon>
        <taxon>Rhodopirellula</taxon>
    </lineage>
</organism>